<keyword evidence="3" id="KW-1185">Reference proteome</keyword>
<name>A0A4V2MK44_9SPHI</name>
<evidence type="ECO:0000313" key="3">
    <source>
        <dbReference type="Proteomes" id="UP000293347"/>
    </source>
</evidence>
<proteinExistence type="predicted"/>
<dbReference type="InterPro" id="IPR009081">
    <property type="entry name" value="PP-bd_ACP"/>
</dbReference>
<dbReference type="EMBL" id="SJSL01000010">
    <property type="protein sequence ID" value="TCC96816.1"/>
    <property type="molecule type" value="Genomic_DNA"/>
</dbReference>
<gene>
    <name evidence="2" type="ORF">EZ437_20740</name>
</gene>
<dbReference type="SUPFAM" id="SSF47336">
    <property type="entry name" value="ACP-like"/>
    <property type="match status" value="1"/>
</dbReference>
<accession>A0A4V2MK44</accession>
<dbReference type="RefSeq" id="WP_131598050.1">
    <property type="nucleotide sequence ID" value="NZ_SJSL01000010.1"/>
</dbReference>
<sequence>MDRIEILRQINIIFAELLDNQNIQITEATVAYDIEDWDSLMHLQLAVAIEKNFEVRFNLQEIQSWVGVKDIIDSVVQRLN</sequence>
<dbReference type="AlphaFoldDB" id="A0A4V2MK44"/>
<dbReference type="InterPro" id="IPR036736">
    <property type="entry name" value="ACP-like_sf"/>
</dbReference>
<dbReference type="PROSITE" id="PS50075">
    <property type="entry name" value="CARRIER"/>
    <property type="match status" value="1"/>
</dbReference>
<dbReference type="Proteomes" id="UP000293347">
    <property type="component" value="Unassembled WGS sequence"/>
</dbReference>
<dbReference type="Gene3D" id="1.10.1200.10">
    <property type="entry name" value="ACP-like"/>
    <property type="match status" value="1"/>
</dbReference>
<dbReference type="OrthoDB" id="9811033at2"/>
<evidence type="ECO:0000313" key="2">
    <source>
        <dbReference type="EMBL" id="TCC96816.1"/>
    </source>
</evidence>
<organism evidence="2 3">
    <name type="scientific">Pedobacter psychroterrae</name>
    <dbReference type="NCBI Taxonomy" id="2530453"/>
    <lineage>
        <taxon>Bacteria</taxon>
        <taxon>Pseudomonadati</taxon>
        <taxon>Bacteroidota</taxon>
        <taxon>Sphingobacteriia</taxon>
        <taxon>Sphingobacteriales</taxon>
        <taxon>Sphingobacteriaceae</taxon>
        <taxon>Pedobacter</taxon>
    </lineage>
</organism>
<feature type="domain" description="Carrier" evidence="1">
    <location>
        <begin position="1"/>
        <end position="79"/>
    </location>
</feature>
<comment type="caution">
    <text evidence="2">The sequence shown here is derived from an EMBL/GenBank/DDBJ whole genome shotgun (WGS) entry which is preliminary data.</text>
</comment>
<reference evidence="2 3" key="1">
    <citation type="submission" date="2019-02" db="EMBL/GenBank/DDBJ databases">
        <title>Pedobacter sp. RP-1-14 sp. nov., isolated from Arctic soil.</title>
        <authorList>
            <person name="Dahal R.H."/>
        </authorList>
    </citation>
    <scope>NUCLEOTIDE SEQUENCE [LARGE SCALE GENOMIC DNA]</scope>
    <source>
        <strain evidence="2 3">RP-1-14</strain>
    </source>
</reference>
<evidence type="ECO:0000259" key="1">
    <source>
        <dbReference type="PROSITE" id="PS50075"/>
    </source>
</evidence>
<protein>
    <submittedName>
        <fullName evidence="2">Acyl carrier protein</fullName>
    </submittedName>
</protein>